<evidence type="ECO:0000313" key="5">
    <source>
        <dbReference type="Proteomes" id="UP001287282"/>
    </source>
</evidence>
<keyword evidence="2 4" id="KW-0560">Oxidoreductase</keyword>
<dbReference type="PRINTS" id="PR00080">
    <property type="entry name" value="SDRFAMILY"/>
</dbReference>
<comment type="similarity">
    <text evidence="1 3">Belongs to the short-chain dehydrogenases/reductases (SDR) family.</text>
</comment>
<dbReference type="InterPro" id="IPR036291">
    <property type="entry name" value="NAD(P)-bd_dom_sf"/>
</dbReference>
<reference evidence="4 5" key="1">
    <citation type="submission" date="2023-10" db="EMBL/GenBank/DDBJ databases">
        <title>Screening of Alkalihalobacillus lindianensis BZ-TG-R113 and Its Alleviation of Salt Stress on Rapeseed Growth.</title>
        <authorList>
            <person name="Zhao B."/>
            <person name="Guo T."/>
        </authorList>
    </citation>
    <scope>NUCLEOTIDE SEQUENCE [LARGE SCALE GENOMIC DNA]</scope>
    <source>
        <strain evidence="4 5">BZ-TG-R113</strain>
    </source>
</reference>
<sequence length="237" mass="25947">MTKQIIAITGASSGLGAALAKQYLKQDAHVCLLGRSNTTLEKVVENTVGSYSIHSLDITTKTDVANVFQEIENEYGSIDMLINNAGVGYFGLAEDLQEEEISTMLDVNVKGTIYCTQAVLPKMKTRNKGTIVSVVSTAGLQGKANESGYVASKFAVRGFTESLQAELADTMIRVSGIYMGGMDTPFWDGIFNEEKRKTLMRPDDIAEIIIHNLEERSNLSVDEIVIRNKKPKSKQTI</sequence>
<dbReference type="InterPro" id="IPR020904">
    <property type="entry name" value="Sc_DH/Rdtase_CS"/>
</dbReference>
<dbReference type="Proteomes" id="UP001287282">
    <property type="component" value="Unassembled WGS sequence"/>
</dbReference>
<proteinExistence type="inferred from homology"/>
<evidence type="ECO:0000256" key="1">
    <source>
        <dbReference type="ARBA" id="ARBA00006484"/>
    </source>
</evidence>
<dbReference type="EMBL" id="JAWJBA010000002">
    <property type="protein sequence ID" value="MDV2684605.1"/>
    <property type="molecule type" value="Genomic_DNA"/>
</dbReference>
<comment type="caution">
    <text evidence="4">The sequence shown here is derived from an EMBL/GenBank/DDBJ whole genome shotgun (WGS) entry which is preliminary data.</text>
</comment>
<evidence type="ECO:0000256" key="3">
    <source>
        <dbReference type="RuleBase" id="RU000363"/>
    </source>
</evidence>
<dbReference type="PANTHER" id="PTHR43391">
    <property type="entry name" value="RETINOL DEHYDROGENASE-RELATED"/>
    <property type="match status" value="1"/>
</dbReference>
<dbReference type="GO" id="GO:0016491">
    <property type="term" value="F:oxidoreductase activity"/>
    <property type="evidence" value="ECO:0007669"/>
    <property type="project" value="UniProtKB-KW"/>
</dbReference>
<keyword evidence="5" id="KW-1185">Reference proteome</keyword>
<dbReference type="SUPFAM" id="SSF51735">
    <property type="entry name" value="NAD(P)-binding Rossmann-fold domains"/>
    <property type="match status" value="1"/>
</dbReference>
<dbReference type="InterPro" id="IPR002347">
    <property type="entry name" value="SDR_fam"/>
</dbReference>
<dbReference type="CDD" id="cd05233">
    <property type="entry name" value="SDR_c"/>
    <property type="match status" value="1"/>
</dbReference>
<evidence type="ECO:0000256" key="2">
    <source>
        <dbReference type="ARBA" id="ARBA00023002"/>
    </source>
</evidence>
<dbReference type="PROSITE" id="PS00061">
    <property type="entry name" value="ADH_SHORT"/>
    <property type="match status" value="1"/>
</dbReference>
<protein>
    <submittedName>
        <fullName evidence="4">SDR family oxidoreductase</fullName>
        <ecNumber evidence="4">1.-.-.-</ecNumber>
    </submittedName>
</protein>
<name>A0ABU3X9N7_9BACI</name>
<dbReference type="EC" id="1.-.-.-" evidence="4"/>
<gene>
    <name evidence="4" type="ORF">RYX56_09500</name>
</gene>
<dbReference type="RefSeq" id="WP_317121817.1">
    <property type="nucleotide sequence ID" value="NZ_JAWJBA010000002.1"/>
</dbReference>
<dbReference type="PRINTS" id="PR00081">
    <property type="entry name" value="GDHRDH"/>
</dbReference>
<dbReference type="Pfam" id="PF00106">
    <property type="entry name" value="adh_short"/>
    <property type="match status" value="1"/>
</dbReference>
<accession>A0ABU3X9N7</accession>
<dbReference type="Gene3D" id="3.40.50.720">
    <property type="entry name" value="NAD(P)-binding Rossmann-like Domain"/>
    <property type="match status" value="1"/>
</dbReference>
<dbReference type="PANTHER" id="PTHR43391:SF82">
    <property type="entry name" value="OXIDOREDUCTASE SADH-RELATED"/>
    <property type="match status" value="1"/>
</dbReference>
<evidence type="ECO:0000313" key="4">
    <source>
        <dbReference type="EMBL" id="MDV2684605.1"/>
    </source>
</evidence>
<organism evidence="4 5">
    <name type="scientific">Alkalihalophilus lindianensis</name>
    <dbReference type="NCBI Taxonomy" id="1630542"/>
    <lineage>
        <taxon>Bacteria</taxon>
        <taxon>Bacillati</taxon>
        <taxon>Bacillota</taxon>
        <taxon>Bacilli</taxon>
        <taxon>Bacillales</taxon>
        <taxon>Bacillaceae</taxon>
        <taxon>Alkalihalophilus</taxon>
    </lineage>
</organism>